<organism evidence="11 12">
    <name type="scientific">Cloacibacillus evryensis</name>
    <dbReference type="NCBI Taxonomy" id="508460"/>
    <lineage>
        <taxon>Bacteria</taxon>
        <taxon>Thermotogati</taxon>
        <taxon>Synergistota</taxon>
        <taxon>Synergistia</taxon>
        <taxon>Synergistales</taxon>
        <taxon>Synergistaceae</taxon>
        <taxon>Cloacibacillus</taxon>
    </lineage>
</organism>
<dbReference type="GO" id="GO:0005524">
    <property type="term" value="F:ATP binding"/>
    <property type="evidence" value="ECO:0007669"/>
    <property type="project" value="UniProtKB-UniRule"/>
</dbReference>
<evidence type="ECO:0000256" key="3">
    <source>
        <dbReference type="ARBA" id="ARBA00022598"/>
    </source>
</evidence>
<dbReference type="AlphaFoldDB" id="A0AAW5JXV8"/>
<feature type="active site" description="Nucleophile; for glutaminase activity" evidence="7">
    <location>
        <position position="170"/>
    </location>
</feature>
<keyword evidence="3 7" id="KW-0436">Ligase</keyword>
<accession>A0AAW5JXV8</accession>
<dbReference type="InterPro" id="IPR003010">
    <property type="entry name" value="C-N_Hydrolase"/>
</dbReference>
<evidence type="ECO:0000313" key="11">
    <source>
        <dbReference type="EMBL" id="MCQ4813221.1"/>
    </source>
</evidence>
<comment type="function">
    <text evidence="7">Catalyzes the ATP-dependent amidation of deamido-NAD to form NAD. Uses L-glutamine as a nitrogen source.</text>
</comment>
<comment type="caution">
    <text evidence="11">The sequence shown here is derived from an EMBL/GenBank/DDBJ whole genome shotgun (WGS) entry which is preliminary data.</text>
</comment>
<dbReference type="RefSeq" id="WP_008708908.1">
    <property type="nucleotide sequence ID" value="NZ_CABKQM010000002.1"/>
</dbReference>
<evidence type="ECO:0000256" key="5">
    <source>
        <dbReference type="ARBA" id="ARBA00022840"/>
    </source>
</evidence>
<dbReference type="EMBL" id="JANFYT010000003">
    <property type="protein sequence ID" value="MCQ4813221.1"/>
    <property type="molecule type" value="Genomic_DNA"/>
</dbReference>
<keyword evidence="12" id="KW-1185">Reference proteome</keyword>
<evidence type="ECO:0000259" key="10">
    <source>
        <dbReference type="PROSITE" id="PS50263"/>
    </source>
</evidence>
<feature type="domain" description="CN hydrolase" evidence="10">
    <location>
        <begin position="6"/>
        <end position="272"/>
    </location>
</feature>
<dbReference type="EC" id="6.3.5.1" evidence="7 8"/>
<dbReference type="Gene3D" id="3.60.110.10">
    <property type="entry name" value="Carbon-nitrogen hydrolase"/>
    <property type="match status" value="1"/>
</dbReference>
<keyword evidence="4 7" id="KW-0547">Nucleotide-binding</keyword>
<dbReference type="InterPro" id="IPR014445">
    <property type="entry name" value="Gln-dep_NAD_synthase"/>
</dbReference>
<dbReference type="InterPro" id="IPR041856">
    <property type="entry name" value="NAD+_synth_C"/>
</dbReference>
<feature type="binding site" evidence="7">
    <location>
        <position position="461"/>
    </location>
    <ligand>
        <name>ATP</name>
        <dbReference type="ChEBI" id="CHEBI:30616"/>
    </ligand>
</feature>
<dbReference type="NCBIfam" id="TIGR00552">
    <property type="entry name" value="nadE"/>
    <property type="match status" value="1"/>
</dbReference>
<feature type="binding site" evidence="7">
    <location>
        <position position="466"/>
    </location>
    <ligand>
        <name>deamido-NAD(+)</name>
        <dbReference type="ChEBI" id="CHEBI:58437"/>
        <note>ligand shared between two neighboring subunits</note>
    </ligand>
</feature>
<dbReference type="SUPFAM" id="SSF52402">
    <property type="entry name" value="Adenine nucleotide alpha hydrolases-like"/>
    <property type="match status" value="1"/>
</dbReference>
<comment type="catalytic activity">
    <reaction evidence="7 8">
        <text>deamido-NAD(+) + L-glutamine + ATP + H2O = L-glutamate + AMP + diphosphate + NAD(+) + H(+)</text>
        <dbReference type="Rhea" id="RHEA:24384"/>
        <dbReference type="ChEBI" id="CHEBI:15377"/>
        <dbReference type="ChEBI" id="CHEBI:15378"/>
        <dbReference type="ChEBI" id="CHEBI:29985"/>
        <dbReference type="ChEBI" id="CHEBI:30616"/>
        <dbReference type="ChEBI" id="CHEBI:33019"/>
        <dbReference type="ChEBI" id="CHEBI:57540"/>
        <dbReference type="ChEBI" id="CHEBI:58359"/>
        <dbReference type="ChEBI" id="CHEBI:58437"/>
        <dbReference type="ChEBI" id="CHEBI:456215"/>
        <dbReference type="EC" id="6.3.5.1"/>
    </reaction>
</comment>
<dbReference type="GO" id="GO:0008795">
    <property type="term" value="F:NAD+ synthase activity"/>
    <property type="evidence" value="ECO:0007669"/>
    <property type="project" value="UniProtKB-UniRule"/>
</dbReference>
<dbReference type="InterPro" id="IPR003694">
    <property type="entry name" value="NAD_synthase"/>
</dbReference>
<name>A0AAW5JXV8_9BACT</name>
<dbReference type="CDD" id="cd00553">
    <property type="entry name" value="NAD_synthase"/>
    <property type="match status" value="1"/>
</dbReference>
<dbReference type="PROSITE" id="PS50263">
    <property type="entry name" value="CN_HYDROLASE"/>
    <property type="match status" value="1"/>
</dbReference>
<feature type="active site" description="For glutaminase activity" evidence="7">
    <location>
        <position position="115"/>
    </location>
</feature>
<reference evidence="11 12" key="1">
    <citation type="submission" date="2022-06" db="EMBL/GenBank/DDBJ databases">
        <title>Isolation of gut microbiota from human fecal samples.</title>
        <authorList>
            <person name="Pamer E.G."/>
            <person name="Barat B."/>
            <person name="Waligurski E."/>
            <person name="Medina S."/>
            <person name="Paddock L."/>
            <person name="Mostad J."/>
        </authorList>
    </citation>
    <scope>NUCLEOTIDE SEQUENCE [LARGE SCALE GENOMIC DNA]</scope>
    <source>
        <strain evidence="11 12">DFI.9.90</strain>
    </source>
</reference>
<dbReference type="CDD" id="cd07570">
    <property type="entry name" value="GAT_Gln-NAD-synth"/>
    <property type="match status" value="1"/>
</dbReference>
<dbReference type="Gene3D" id="3.40.50.620">
    <property type="entry name" value="HUPs"/>
    <property type="match status" value="1"/>
</dbReference>
<dbReference type="GO" id="GO:0005737">
    <property type="term" value="C:cytoplasm"/>
    <property type="evidence" value="ECO:0007669"/>
    <property type="project" value="InterPro"/>
</dbReference>
<keyword evidence="6 7" id="KW-0520">NAD</keyword>
<dbReference type="PANTHER" id="PTHR23090">
    <property type="entry name" value="NH 3 /GLUTAMINE-DEPENDENT NAD + SYNTHETASE"/>
    <property type="match status" value="1"/>
</dbReference>
<dbReference type="InterPro" id="IPR036526">
    <property type="entry name" value="C-N_Hydrolase_sf"/>
</dbReference>
<comment type="similarity">
    <text evidence="9">Belongs to the NAD synthetase family.</text>
</comment>
<dbReference type="Gene3D" id="1.10.10.1140">
    <property type="entry name" value="Glutamine-dependent NAD+ synthetase, C-terminal domain"/>
    <property type="match status" value="1"/>
</dbReference>
<protein>
    <recommendedName>
        <fullName evidence="7 8">Glutamine-dependent NAD(+) synthetase</fullName>
        <ecNumber evidence="7 8">6.3.5.1</ecNumber>
    </recommendedName>
    <alternativeName>
        <fullName evidence="7 8">NAD(+) synthase [glutamine-hydrolyzing]</fullName>
    </alternativeName>
</protein>
<evidence type="ECO:0000256" key="8">
    <source>
        <dbReference type="PIRNR" id="PIRNR006630"/>
    </source>
</evidence>
<feature type="binding site" evidence="7">
    <location>
        <position position="437"/>
    </location>
    <ligand>
        <name>deamido-NAD(+)</name>
        <dbReference type="ChEBI" id="CHEBI:58437"/>
        <note>ligand shared between two neighboring subunits</note>
    </ligand>
</feature>
<evidence type="ECO:0000256" key="7">
    <source>
        <dbReference type="HAMAP-Rule" id="MF_02090"/>
    </source>
</evidence>
<dbReference type="Proteomes" id="UP001205919">
    <property type="component" value="Unassembled WGS sequence"/>
</dbReference>
<feature type="active site" description="Proton acceptor; for glutaminase activity" evidence="7">
    <location>
        <position position="46"/>
    </location>
</feature>
<dbReference type="PIRSF" id="PIRSF006630">
    <property type="entry name" value="NADS_GAT"/>
    <property type="match status" value="1"/>
</dbReference>
<dbReference type="Pfam" id="PF02540">
    <property type="entry name" value="NAD_synthase"/>
    <property type="match status" value="1"/>
</dbReference>
<dbReference type="SUPFAM" id="SSF56317">
    <property type="entry name" value="Carbon-nitrogen hydrolase"/>
    <property type="match status" value="1"/>
</dbReference>
<keyword evidence="5 7" id="KW-0067">ATP-binding</keyword>
<dbReference type="PANTHER" id="PTHR23090:SF9">
    <property type="entry name" value="GLUTAMINE-DEPENDENT NAD(+) SYNTHETASE"/>
    <property type="match status" value="1"/>
</dbReference>
<dbReference type="HAMAP" id="MF_02090">
    <property type="entry name" value="NadE_glutamine_dep"/>
    <property type="match status" value="1"/>
</dbReference>
<comment type="pathway">
    <text evidence="1 7 8">Cofactor biosynthesis; NAD(+) biosynthesis; NAD(+) from deamido-NAD(+) (L-Gln route): step 1/1.</text>
</comment>
<evidence type="ECO:0000256" key="4">
    <source>
        <dbReference type="ARBA" id="ARBA00022741"/>
    </source>
</evidence>
<dbReference type="Pfam" id="PF00795">
    <property type="entry name" value="CN_hydrolase"/>
    <property type="match status" value="1"/>
</dbReference>
<evidence type="ECO:0000256" key="1">
    <source>
        <dbReference type="ARBA" id="ARBA00005188"/>
    </source>
</evidence>
<feature type="binding site" evidence="7">
    <location>
        <position position="203"/>
    </location>
    <ligand>
        <name>L-glutamine</name>
        <dbReference type="ChEBI" id="CHEBI:58359"/>
    </ligand>
</feature>
<feature type="binding site" evidence="7">
    <location>
        <begin position="351"/>
        <end position="358"/>
    </location>
    <ligand>
        <name>ATP</name>
        <dbReference type="ChEBI" id="CHEBI:30616"/>
    </ligand>
</feature>
<gene>
    <name evidence="7" type="primary">nadE</name>
    <name evidence="11" type="ORF">NE630_02140</name>
</gene>
<dbReference type="InterPro" id="IPR014729">
    <property type="entry name" value="Rossmann-like_a/b/a_fold"/>
</dbReference>
<feature type="binding site" evidence="7">
    <location>
        <position position="197"/>
    </location>
    <ligand>
        <name>L-glutamine</name>
        <dbReference type="ChEBI" id="CHEBI:58359"/>
    </ligand>
</feature>
<sequence length="635" mass="69438">MRDGFIKVAAVSPEMRVADCDYNAEMIVDAAARAARDGVRLLVLPELCLTGYTCGDLFFQPTLTEAAERSLSKVMRAASDLSVVILAGLPVAHGGKLYNCAAVIYRGALLGLVPKKNLPNYSEFYEKRWFSPAPEENATARLCGEEVPFGSKLLFRCAGMRDFSFAAEICEDLWVPEPPSVRHALAGARIIANLSASDETVGKAEYRRALVLGQSAHLVCAYVYADAGQGESTTDMVFGGHDLVAENGRLLSECEPFTAGHSSAVIDAQLLAQERKRLTTYPEEGTAGYRTITFEMEASDTDIAERLIPRRPFVPDDGAERGRRAAAILTMQAHGLKKRLEHARAKKAVIGVSGGLDSCLALLVAVRASDLMKHPRTGVLAVTMPCFGTTARTKGNAELLCEALGVDFRCVDITEAVKLHFRDIGHKEDEYDVTFENAQARERTQVLMDIANKEGGLVVGTGDLSELALGWATYNGDQMSMYGVNASVPKTLVRHIVRYAADSAENEPLRRALLDILDTPVSPELLPAKDGEISQITEDLIGPYELHDFFLYHAVRCGFSPRKVRRLANAAFAGIYDGGTIDKWLKNFYRRFFAQQFKRSCMPDGPKVGSVTLSPRGDWRMPSDAAAALWLAELE</sequence>
<feature type="binding site" evidence="7">
    <location>
        <position position="598"/>
    </location>
    <ligand>
        <name>deamido-NAD(+)</name>
        <dbReference type="ChEBI" id="CHEBI:58437"/>
        <note>ligand shared between two neighboring subunits</note>
    </ligand>
</feature>
<evidence type="ECO:0000256" key="9">
    <source>
        <dbReference type="RuleBase" id="RU003811"/>
    </source>
</evidence>
<dbReference type="NCBIfam" id="NF002730">
    <property type="entry name" value="PRK02628.1"/>
    <property type="match status" value="1"/>
</dbReference>
<feature type="binding site" evidence="7">
    <location>
        <begin position="471"/>
        <end position="474"/>
    </location>
    <ligand>
        <name>deamido-NAD(+)</name>
        <dbReference type="ChEBI" id="CHEBI:58437"/>
        <note>ligand shared between two neighboring subunits</note>
    </ligand>
</feature>
<dbReference type="GO" id="GO:0009435">
    <property type="term" value="P:NAD+ biosynthetic process"/>
    <property type="evidence" value="ECO:0007669"/>
    <property type="project" value="UniProtKB-UniRule"/>
</dbReference>
<dbReference type="GO" id="GO:0003952">
    <property type="term" value="F:NAD+ synthase (glutamine-hydrolyzing) activity"/>
    <property type="evidence" value="ECO:0007669"/>
    <property type="project" value="UniProtKB-UniRule"/>
</dbReference>
<evidence type="ECO:0000313" key="12">
    <source>
        <dbReference type="Proteomes" id="UP001205919"/>
    </source>
</evidence>
<proteinExistence type="inferred from homology"/>
<evidence type="ECO:0000256" key="6">
    <source>
        <dbReference type="ARBA" id="ARBA00023027"/>
    </source>
</evidence>
<evidence type="ECO:0000256" key="2">
    <source>
        <dbReference type="ARBA" id="ARBA00007145"/>
    </source>
</evidence>
<feature type="binding site" evidence="7">
    <location>
        <position position="121"/>
    </location>
    <ligand>
        <name>L-glutamine</name>
        <dbReference type="ChEBI" id="CHEBI:58359"/>
    </ligand>
</feature>
<dbReference type="InterPro" id="IPR022310">
    <property type="entry name" value="NAD/GMP_synthase"/>
</dbReference>
<dbReference type="GO" id="GO:0004359">
    <property type="term" value="F:glutaminase activity"/>
    <property type="evidence" value="ECO:0007669"/>
    <property type="project" value="InterPro"/>
</dbReference>
<comment type="similarity">
    <text evidence="2 7 8">In the C-terminal section; belongs to the NAD synthetase family.</text>
</comment>